<dbReference type="PANTHER" id="PTHR46599:SF2">
    <property type="entry name" value="PIGGYBAC TRANSPOSABLE ELEMENT-DERIVED PROTEIN 4-LIKE"/>
    <property type="match status" value="1"/>
</dbReference>
<organism evidence="2 3">
    <name type="scientific">Rhamnusium bicolor</name>
    <dbReference type="NCBI Taxonomy" id="1586634"/>
    <lineage>
        <taxon>Eukaryota</taxon>
        <taxon>Metazoa</taxon>
        <taxon>Ecdysozoa</taxon>
        <taxon>Arthropoda</taxon>
        <taxon>Hexapoda</taxon>
        <taxon>Insecta</taxon>
        <taxon>Pterygota</taxon>
        <taxon>Neoptera</taxon>
        <taxon>Endopterygota</taxon>
        <taxon>Coleoptera</taxon>
        <taxon>Polyphaga</taxon>
        <taxon>Cucujiformia</taxon>
        <taxon>Chrysomeloidea</taxon>
        <taxon>Cerambycidae</taxon>
        <taxon>Lepturinae</taxon>
        <taxon>Rhagiini</taxon>
        <taxon>Rhamnusium</taxon>
    </lineage>
</organism>
<proteinExistence type="predicted"/>
<protein>
    <recommendedName>
        <fullName evidence="1">PiggyBac transposable element-derived protein domain-containing protein</fullName>
    </recommendedName>
</protein>
<keyword evidence="3" id="KW-1185">Reference proteome</keyword>
<dbReference type="EMBL" id="JANEYF010000354">
    <property type="protein sequence ID" value="KAJ8970426.1"/>
    <property type="molecule type" value="Genomic_DNA"/>
</dbReference>
<reference evidence="2" key="1">
    <citation type="journal article" date="2023" name="Insect Mol. Biol.">
        <title>Genome sequencing provides insights into the evolution of gene families encoding plant cell wall-degrading enzymes in longhorned beetles.</title>
        <authorList>
            <person name="Shin N.R."/>
            <person name="Okamura Y."/>
            <person name="Kirsch R."/>
            <person name="Pauchet Y."/>
        </authorList>
    </citation>
    <scope>NUCLEOTIDE SEQUENCE</scope>
    <source>
        <strain evidence="2">RBIC_L_NR</strain>
    </source>
</reference>
<sequence length="120" mass="13768">MAGHKEPGNFSESCGPCNIPENVVLPVDIFLCLFPNALFEHIVYETNLYVTQASAHTGKSFIPTNVNEMKSFFALNIIMGIKRLPSYRDFWSAKLELRCLCLKRNAQNPFRLVIWKYPLE</sequence>
<feature type="domain" description="PiggyBac transposable element-derived protein" evidence="1">
    <location>
        <begin position="26"/>
        <end position="97"/>
    </location>
</feature>
<comment type="caution">
    <text evidence="2">The sequence shown here is derived from an EMBL/GenBank/DDBJ whole genome shotgun (WGS) entry which is preliminary data.</text>
</comment>
<name>A0AAV8ZU47_9CUCU</name>
<dbReference type="AlphaFoldDB" id="A0AAV8ZU47"/>
<evidence type="ECO:0000259" key="1">
    <source>
        <dbReference type="Pfam" id="PF13843"/>
    </source>
</evidence>
<dbReference type="Pfam" id="PF13843">
    <property type="entry name" value="DDE_Tnp_1_7"/>
    <property type="match status" value="1"/>
</dbReference>
<evidence type="ECO:0000313" key="2">
    <source>
        <dbReference type="EMBL" id="KAJ8970426.1"/>
    </source>
</evidence>
<dbReference type="InterPro" id="IPR029526">
    <property type="entry name" value="PGBD"/>
</dbReference>
<evidence type="ECO:0000313" key="3">
    <source>
        <dbReference type="Proteomes" id="UP001162156"/>
    </source>
</evidence>
<dbReference type="Proteomes" id="UP001162156">
    <property type="component" value="Unassembled WGS sequence"/>
</dbReference>
<accession>A0AAV8ZU47</accession>
<gene>
    <name evidence="2" type="ORF">NQ314_001243</name>
</gene>
<dbReference type="PANTHER" id="PTHR46599">
    <property type="entry name" value="PIGGYBAC TRANSPOSABLE ELEMENT-DERIVED PROTEIN 4"/>
    <property type="match status" value="1"/>
</dbReference>